<evidence type="ECO:0000313" key="3">
    <source>
        <dbReference type="EMBL" id="CAE8734842.1"/>
    </source>
</evidence>
<accession>A0A813LQF5</accession>
<name>A0A813LQF5_POLGL</name>
<protein>
    <submittedName>
        <fullName evidence="3">Uncharacterized protein</fullName>
    </submittedName>
</protein>
<keyword evidence="2" id="KW-0812">Transmembrane</keyword>
<dbReference type="AlphaFoldDB" id="A0A813LQF5"/>
<dbReference type="EMBL" id="CAJNNW010036483">
    <property type="protein sequence ID" value="CAE8734842.1"/>
    <property type="molecule type" value="Genomic_DNA"/>
</dbReference>
<feature type="coiled-coil region" evidence="1">
    <location>
        <begin position="144"/>
        <end position="171"/>
    </location>
</feature>
<feature type="transmembrane region" description="Helical" evidence="2">
    <location>
        <begin position="108"/>
        <end position="129"/>
    </location>
</feature>
<evidence type="ECO:0000256" key="1">
    <source>
        <dbReference type="SAM" id="Coils"/>
    </source>
</evidence>
<comment type="caution">
    <text evidence="3">The sequence shown here is derived from an EMBL/GenBank/DDBJ whole genome shotgun (WGS) entry which is preliminary data.</text>
</comment>
<feature type="non-terminal residue" evidence="3">
    <location>
        <position position="1"/>
    </location>
</feature>
<sequence>WIGWLLILLGVAAGVLYYADAHYGEMRIRSQESVSILMNVAVLDVVILLHWLWPLLADTVCVLYLASEVAGLAFFVESWKIGVAAGLVSMFLAWLVRGWWLWIMGFEFLLAVILLVALTISSGIMRLWIDSVQVQHGDKLKQQREGLRATRKLMETEILDLKRKLEVQQDAAPKRASR</sequence>
<evidence type="ECO:0000256" key="2">
    <source>
        <dbReference type="SAM" id="Phobius"/>
    </source>
</evidence>
<keyword evidence="1" id="KW-0175">Coiled coil</keyword>
<proteinExistence type="predicted"/>
<reference evidence="3" key="1">
    <citation type="submission" date="2021-02" db="EMBL/GenBank/DDBJ databases">
        <authorList>
            <person name="Dougan E. K."/>
            <person name="Rhodes N."/>
            <person name="Thang M."/>
            <person name="Chan C."/>
        </authorList>
    </citation>
    <scope>NUCLEOTIDE SEQUENCE</scope>
</reference>
<keyword evidence="2" id="KW-1133">Transmembrane helix</keyword>
<gene>
    <name evidence="3" type="ORF">PGLA2088_LOCUS47515</name>
</gene>
<organism evidence="3 4">
    <name type="scientific">Polarella glacialis</name>
    <name type="common">Dinoflagellate</name>
    <dbReference type="NCBI Taxonomy" id="89957"/>
    <lineage>
        <taxon>Eukaryota</taxon>
        <taxon>Sar</taxon>
        <taxon>Alveolata</taxon>
        <taxon>Dinophyceae</taxon>
        <taxon>Suessiales</taxon>
        <taxon>Suessiaceae</taxon>
        <taxon>Polarella</taxon>
    </lineage>
</organism>
<feature type="transmembrane region" description="Helical" evidence="2">
    <location>
        <begin position="45"/>
        <end position="66"/>
    </location>
</feature>
<dbReference type="Proteomes" id="UP000626109">
    <property type="component" value="Unassembled WGS sequence"/>
</dbReference>
<evidence type="ECO:0000313" key="4">
    <source>
        <dbReference type="Proteomes" id="UP000626109"/>
    </source>
</evidence>
<keyword evidence="2" id="KW-0472">Membrane</keyword>